<dbReference type="Proteomes" id="UP000324233">
    <property type="component" value="Chromosome"/>
</dbReference>
<dbReference type="KEGG" id="agv:OJF2_05130"/>
<dbReference type="InterPro" id="IPR013424">
    <property type="entry name" value="Ice-binding_C"/>
</dbReference>
<feature type="domain" description="Ice-binding protein C-terminal" evidence="1">
    <location>
        <begin position="235"/>
        <end position="258"/>
    </location>
</feature>
<dbReference type="OrthoDB" id="9845037at2"/>
<name>A0A5B9VVE4_9BACT</name>
<gene>
    <name evidence="2" type="ORF">OJF2_05130</name>
</gene>
<evidence type="ECO:0000259" key="1">
    <source>
        <dbReference type="Pfam" id="PF07589"/>
    </source>
</evidence>
<dbReference type="RefSeq" id="WP_148590942.1">
    <property type="nucleotide sequence ID" value="NZ_CP042997.1"/>
</dbReference>
<evidence type="ECO:0000313" key="2">
    <source>
        <dbReference type="EMBL" id="QEH32044.1"/>
    </source>
</evidence>
<dbReference type="AlphaFoldDB" id="A0A5B9VVE4"/>
<dbReference type="EMBL" id="CP042997">
    <property type="protein sequence ID" value="QEH32044.1"/>
    <property type="molecule type" value="Genomic_DNA"/>
</dbReference>
<organism evidence="2 3">
    <name type="scientific">Aquisphaera giovannonii</name>
    <dbReference type="NCBI Taxonomy" id="406548"/>
    <lineage>
        <taxon>Bacteria</taxon>
        <taxon>Pseudomonadati</taxon>
        <taxon>Planctomycetota</taxon>
        <taxon>Planctomycetia</taxon>
        <taxon>Isosphaerales</taxon>
        <taxon>Isosphaeraceae</taxon>
        <taxon>Aquisphaera</taxon>
    </lineage>
</organism>
<sequence length="266" mass="27775">MGTIFRVGMMRSTARVAAAGQAGAARRSVRGTRRGWLLGLALVLTAPLAPAQADPLSFTVGVQADFEFMLLGGTVLNPGPDTPFLPFRAIGDLTFQLDASLNDPAATTVPFMNVTGVLQGVPPSLPLTLPFTLTPNVEFLGGELTNIRRDALGHVASADIADLSMRWALTSTNPDFAVTLYTQVGLPFDATGVTLPFAVGTVLSGPEPFNGYLDTGNPATDPLVAIGRNRTLTVIPEPSSLILASLGLAGVGGLAWRRGARRRTPA</sequence>
<protein>
    <recommendedName>
        <fullName evidence="1">Ice-binding protein C-terminal domain-containing protein</fullName>
    </recommendedName>
</protein>
<proteinExistence type="predicted"/>
<reference evidence="2 3" key="1">
    <citation type="submission" date="2019-08" db="EMBL/GenBank/DDBJ databases">
        <title>Deep-cultivation of Planctomycetes and their phenomic and genomic characterization uncovers novel biology.</title>
        <authorList>
            <person name="Wiegand S."/>
            <person name="Jogler M."/>
            <person name="Boedeker C."/>
            <person name="Pinto D."/>
            <person name="Vollmers J."/>
            <person name="Rivas-Marin E."/>
            <person name="Kohn T."/>
            <person name="Peeters S.H."/>
            <person name="Heuer A."/>
            <person name="Rast P."/>
            <person name="Oberbeckmann S."/>
            <person name="Bunk B."/>
            <person name="Jeske O."/>
            <person name="Meyerdierks A."/>
            <person name="Storesund J.E."/>
            <person name="Kallscheuer N."/>
            <person name="Luecker S."/>
            <person name="Lage O.M."/>
            <person name="Pohl T."/>
            <person name="Merkel B.J."/>
            <person name="Hornburger P."/>
            <person name="Mueller R.-W."/>
            <person name="Bruemmer F."/>
            <person name="Labrenz M."/>
            <person name="Spormann A.M."/>
            <person name="Op den Camp H."/>
            <person name="Overmann J."/>
            <person name="Amann R."/>
            <person name="Jetten M.S.M."/>
            <person name="Mascher T."/>
            <person name="Medema M.H."/>
            <person name="Devos D.P."/>
            <person name="Kaster A.-K."/>
            <person name="Ovreas L."/>
            <person name="Rohde M."/>
            <person name="Galperin M.Y."/>
            <person name="Jogler C."/>
        </authorList>
    </citation>
    <scope>NUCLEOTIDE SEQUENCE [LARGE SCALE GENOMIC DNA]</scope>
    <source>
        <strain evidence="2 3">OJF2</strain>
    </source>
</reference>
<dbReference type="Pfam" id="PF07589">
    <property type="entry name" value="PEP-CTERM"/>
    <property type="match status" value="1"/>
</dbReference>
<accession>A0A5B9VVE4</accession>
<evidence type="ECO:0000313" key="3">
    <source>
        <dbReference type="Proteomes" id="UP000324233"/>
    </source>
</evidence>
<keyword evidence="3" id="KW-1185">Reference proteome</keyword>